<accession>A0A317E555</accession>
<evidence type="ECO:0008006" key="4">
    <source>
        <dbReference type="Google" id="ProtNLM"/>
    </source>
</evidence>
<organism evidence="2 3">
    <name type="scientific">Zavarzinia aquatilis</name>
    <dbReference type="NCBI Taxonomy" id="2211142"/>
    <lineage>
        <taxon>Bacteria</taxon>
        <taxon>Pseudomonadati</taxon>
        <taxon>Pseudomonadota</taxon>
        <taxon>Alphaproteobacteria</taxon>
        <taxon>Rhodospirillales</taxon>
        <taxon>Zavarziniaceae</taxon>
        <taxon>Zavarzinia</taxon>
    </lineage>
</organism>
<dbReference type="Proteomes" id="UP000245461">
    <property type="component" value="Unassembled WGS sequence"/>
</dbReference>
<evidence type="ECO:0000313" key="3">
    <source>
        <dbReference type="Proteomes" id="UP000245461"/>
    </source>
</evidence>
<dbReference type="OrthoDB" id="104801at2"/>
<name>A0A317E555_9PROT</name>
<evidence type="ECO:0000256" key="1">
    <source>
        <dbReference type="SAM" id="SignalP"/>
    </source>
</evidence>
<keyword evidence="1" id="KW-0732">Signal</keyword>
<dbReference type="Gene3D" id="2.40.230.20">
    <property type="entry name" value="Nucleoside-specific channel-forming protein, Tsx-like"/>
    <property type="match status" value="1"/>
</dbReference>
<evidence type="ECO:0000313" key="2">
    <source>
        <dbReference type="EMBL" id="PWR21360.1"/>
    </source>
</evidence>
<dbReference type="RefSeq" id="WP_109906488.1">
    <property type="nucleotide sequence ID" value="NZ_QGLE01000007.1"/>
</dbReference>
<dbReference type="EMBL" id="QGLE01000007">
    <property type="protein sequence ID" value="PWR21360.1"/>
    <property type="molecule type" value="Genomic_DNA"/>
</dbReference>
<feature type="signal peptide" evidence="1">
    <location>
        <begin position="1"/>
        <end position="34"/>
    </location>
</feature>
<dbReference type="AlphaFoldDB" id="A0A317E555"/>
<reference evidence="2 3" key="1">
    <citation type="submission" date="2018-05" db="EMBL/GenBank/DDBJ databases">
        <title>Zavarzinia sp. HR-AS.</title>
        <authorList>
            <person name="Lee Y."/>
            <person name="Jeon C.O."/>
        </authorList>
    </citation>
    <scope>NUCLEOTIDE SEQUENCE [LARGE SCALE GENOMIC DNA]</scope>
    <source>
        <strain evidence="2 3">HR-AS</strain>
    </source>
</reference>
<proteinExistence type="predicted"/>
<dbReference type="InterPro" id="IPR036777">
    <property type="entry name" value="Channel_Tsx-like_sf"/>
</dbReference>
<feature type="chain" id="PRO_5016382802" description="Outer envelope protein" evidence="1">
    <location>
        <begin position="35"/>
        <end position="303"/>
    </location>
</feature>
<keyword evidence="3" id="KW-1185">Reference proteome</keyword>
<dbReference type="SUPFAM" id="SSF111364">
    <property type="entry name" value="Tsx-like channel"/>
    <property type="match status" value="1"/>
</dbReference>
<comment type="caution">
    <text evidence="2">The sequence shown here is derived from an EMBL/GenBank/DDBJ whole genome shotgun (WGS) entry which is preliminary data.</text>
</comment>
<sequence>MGASKRFKGGLVRLASGLAVAAATLMGSTGGAAAGDGIIQWSDTFIGLRYGATYAEPANDHDVEKVIFQGQHVSGWTYGQNFVNIDVLLDLEESDEAQKDGGGGAREIYAVFREKLSSAKIFGASYGGIIRDIGLTFGGDLSYKDDAFNARVRKFVIGPTIDFEVPGFLSVGVLLGTEHNHNGIGLAYNIPGVDASVDFDPTWRIETAWGLPIPLDIGVPMSFEGFMNIIGPKGEDGFGNDTVYEVLLDAAIMFDVGAPAGTPKTFMVGFGYQWWKNKFGNDPDLTTVGTEASVPQFVAQFHF</sequence>
<protein>
    <recommendedName>
        <fullName evidence="4">Outer envelope protein</fullName>
    </recommendedName>
</protein>
<dbReference type="GO" id="GO:0009279">
    <property type="term" value="C:cell outer membrane"/>
    <property type="evidence" value="ECO:0007669"/>
    <property type="project" value="InterPro"/>
</dbReference>
<gene>
    <name evidence="2" type="ORF">DKG74_13040</name>
</gene>